<organism evidence="1 2">
    <name type="scientific">Tindallia californiensis</name>
    <dbReference type="NCBI Taxonomy" id="159292"/>
    <lineage>
        <taxon>Bacteria</taxon>
        <taxon>Bacillati</taxon>
        <taxon>Bacillota</taxon>
        <taxon>Clostridia</taxon>
        <taxon>Peptostreptococcales</taxon>
        <taxon>Tindalliaceae</taxon>
        <taxon>Tindallia</taxon>
    </lineage>
</organism>
<evidence type="ECO:0000313" key="1">
    <source>
        <dbReference type="EMBL" id="SDY93098.1"/>
    </source>
</evidence>
<keyword evidence="2" id="KW-1185">Reference proteome</keyword>
<reference evidence="1 2" key="1">
    <citation type="submission" date="2016-10" db="EMBL/GenBank/DDBJ databases">
        <authorList>
            <person name="de Groot N.N."/>
        </authorList>
    </citation>
    <scope>NUCLEOTIDE SEQUENCE [LARGE SCALE GENOMIC DNA]</scope>
    <source>
        <strain evidence="1 2">APO</strain>
    </source>
</reference>
<dbReference type="AlphaFoldDB" id="A0A1H3NW75"/>
<dbReference type="EMBL" id="FNPV01000005">
    <property type="protein sequence ID" value="SDY93098.1"/>
    <property type="molecule type" value="Genomic_DNA"/>
</dbReference>
<accession>A0A1H3NW75</accession>
<gene>
    <name evidence="1" type="ORF">SAMN05192546_105324</name>
</gene>
<dbReference type="RefSeq" id="WP_093313587.1">
    <property type="nucleotide sequence ID" value="NZ_FNPV01000005.1"/>
</dbReference>
<dbReference type="STRING" id="159292.SAMN05192546_105324"/>
<sequence length="149" mass="17515">MDFEFSIEGDSEGYVQFECPYCESEFRLMAGEIQNEEEYYNEIFCPYCGLVDEMSNFYTREAIEYAKELAMNYMYDELNKAFGGMSKKMKKSKFIKMKWKPLKKINVQEIRTEDSAEEEFECASCNRHVKVLYCAGKSKVFCSYCGVDI</sequence>
<proteinExistence type="predicted"/>
<name>A0A1H3NW75_9FIRM</name>
<protein>
    <submittedName>
        <fullName evidence="1">Uncharacterized protein</fullName>
    </submittedName>
</protein>
<evidence type="ECO:0000313" key="2">
    <source>
        <dbReference type="Proteomes" id="UP000199230"/>
    </source>
</evidence>
<dbReference type="OrthoDB" id="244835at2"/>
<dbReference type="Proteomes" id="UP000199230">
    <property type="component" value="Unassembled WGS sequence"/>
</dbReference>